<dbReference type="InterPro" id="IPR036249">
    <property type="entry name" value="Thioredoxin-like_sf"/>
</dbReference>
<dbReference type="InterPro" id="IPR013766">
    <property type="entry name" value="Thioredoxin_domain"/>
</dbReference>
<dbReference type="PROSITE" id="PS51352">
    <property type="entry name" value="THIOREDOXIN_2"/>
    <property type="match status" value="1"/>
</dbReference>
<dbReference type="PANTHER" id="PTHR42852">
    <property type="entry name" value="THIOL:DISULFIDE INTERCHANGE PROTEIN DSBE"/>
    <property type="match status" value="1"/>
</dbReference>
<dbReference type="SUPFAM" id="SSF52833">
    <property type="entry name" value="Thioredoxin-like"/>
    <property type="match status" value="1"/>
</dbReference>
<organism evidence="3 4">
    <name type="scientific">Staphylococcus delphini</name>
    <dbReference type="NCBI Taxonomy" id="53344"/>
    <lineage>
        <taxon>Bacteria</taxon>
        <taxon>Bacillati</taxon>
        <taxon>Bacillota</taxon>
        <taxon>Bacilli</taxon>
        <taxon>Bacillales</taxon>
        <taxon>Staphylococcaceae</taxon>
        <taxon>Staphylococcus</taxon>
        <taxon>Staphylococcus intermedius group</taxon>
    </lineage>
</organism>
<dbReference type="Gene3D" id="3.40.30.10">
    <property type="entry name" value="Glutaredoxin"/>
    <property type="match status" value="1"/>
</dbReference>
<name>A0AAQ0IGI5_9STAP</name>
<feature type="domain" description="Thioredoxin" evidence="2">
    <location>
        <begin position="4"/>
        <end position="165"/>
    </location>
</feature>
<sequence length="171" mass="19810">MTEFRLGDQMPNFQLNTTDGATFDFQKFQQDHPNQWYFVINFRGAWCPICVDEIESLVANQGYFEGKNIQIILTSDDSADNLRQLVADKAVPFPVLVDDNNDFANAYGVYSHPDDAIYNDHGTHNEPAYFLISENNRLLYQQKQTNPFGRPTLVELRKTIQYIQKTYQKAE</sequence>
<proteinExistence type="predicted"/>
<dbReference type="GO" id="GO:0016491">
    <property type="term" value="F:oxidoreductase activity"/>
    <property type="evidence" value="ECO:0007669"/>
    <property type="project" value="InterPro"/>
</dbReference>
<gene>
    <name evidence="3" type="ORF">IPU22_01305</name>
</gene>
<dbReference type="PANTHER" id="PTHR42852:SF13">
    <property type="entry name" value="PROTEIN DIPZ"/>
    <property type="match status" value="1"/>
</dbReference>
<dbReference type="InterPro" id="IPR050553">
    <property type="entry name" value="Thioredoxin_ResA/DsbE_sf"/>
</dbReference>
<accession>A0AAQ0IGI5</accession>
<dbReference type="Pfam" id="PF00578">
    <property type="entry name" value="AhpC-TSA"/>
    <property type="match status" value="1"/>
</dbReference>
<dbReference type="InterPro" id="IPR000866">
    <property type="entry name" value="AhpC/TSA"/>
</dbReference>
<evidence type="ECO:0000259" key="2">
    <source>
        <dbReference type="PROSITE" id="PS51352"/>
    </source>
</evidence>
<evidence type="ECO:0000313" key="4">
    <source>
        <dbReference type="Proteomes" id="UP000675994"/>
    </source>
</evidence>
<dbReference type="AlphaFoldDB" id="A0AAQ0IGI5"/>
<dbReference type="GO" id="GO:0016209">
    <property type="term" value="F:antioxidant activity"/>
    <property type="evidence" value="ECO:0007669"/>
    <property type="project" value="InterPro"/>
</dbReference>
<dbReference type="EMBL" id="CP063367">
    <property type="protein sequence ID" value="QUM69619.1"/>
    <property type="molecule type" value="Genomic_DNA"/>
</dbReference>
<evidence type="ECO:0000256" key="1">
    <source>
        <dbReference type="ARBA" id="ARBA00023157"/>
    </source>
</evidence>
<protein>
    <submittedName>
        <fullName evidence="3">Redoxin domain-containing protein</fullName>
    </submittedName>
</protein>
<evidence type="ECO:0000313" key="3">
    <source>
        <dbReference type="EMBL" id="QUM69619.1"/>
    </source>
</evidence>
<dbReference type="Proteomes" id="UP000675994">
    <property type="component" value="Chromosome"/>
</dbReference>
<dbReference type="RefSeq" id="WP_212575039.1">
    <property type="nucleotide sequence ID" value="NZ_CP063367.1"/>
</dbReference>
<keyword evidence="1" id="KW-1015">Disulfide bond</keyword>
<reference evidence="3" key="1">
    <citation type="journal article" date="2021" name="Front. Microbiol.">
        <title>Presence and Characterization of a Novel cfr-Carrying Tn558 Transposon Derivative in Staphylococcus delphini Isolated From Retail Food.</title>
        <authorList>
            <person name="Zhang F."/>
            <person name="Wu S."/>
            <person name="Huang J."/>
            <person name="Yang R."/>
            <person name="Zhang J."/>
            <person name="Lei T."/>
            <person name="Dai J."/>
            <person name="Ding Y."/>
            <person name="Xue L."/>
            <person name="Wang J."/>
            <person name="Chen M."/>
            <person name="Wu Q."/>
        </authorList>
    </citation>
    <scope>NUCLEOTIDE SEQUENCE</scope>
    <source>
        <strain evidence="3">2794-1</strain>
    </source>
</reference>